<evidence type="ECO:0000256" key="1">
    <source>
        <dbReference type="SAM" id="MobiDB-lite"/>
    </source>
</evidence>
<dbReference type="AlphaFoldDB" id="A0A484XQ85"/>
<evidence type="ECO:0000313" key="3">
    <source>
        <dbReference type="Proteomes" id="UP000351155"/>
    </source>
</evidence>
<dbReference type="Proteomes" id="UP000351155">
    <property type="component" value="Unassembled WGS sequence"/>
</dbReference>
<sequence>MDSWAENDISYPSLNADTPNKAEPPGEMQAAGFAPTYMDRGGNLVIGDPLTAQHVNFILCDLYRKYKDALARIAELEGGQ</sequence>
<protein>
    <recommendedName>
        <fullName evidence="4">Phosphoglycolate phosphatase</fullName>
    </recommendedName>
</protein>
<dbReference type="EMBL" id="CAADIW010000021">
    <property type="protein sequence ID" value="VFS25954.1"/>
    <property type="molecule type" value="Genomic_DNA"/>
</dbReference>
<feature type="region of interest" description="Disordered" evidence="1">
    <location>
        <begin position="1"/>
        <end position="29"/>
    </location>
</feature>
<gene>
    <name evidence="2" type="ORF">NCTC12126_02377</name>
</gene>
<proteinExistence type="predicted"/>
<evidence type="ECO:0008006" key="4">
    <source>
        <dbReference type="Google" id="ProtNLM"/>
    </source>
</evidence>
<reference evidence="2 3" key="1">
    <citation type="submission" date="2019-03" db="EMBL/GenBank/DDBJ databases">
        <authorList>
            <consortium name="Pathogen Informatics"/>
        </authorList>
    </citation>
    <scope>NUCLEOTIDE SEQUENCE [LARGE SCALE GENOMIC DNA]</scope>
    <source>
        <strain evidence="2 3">NCTC12126</strain>
    </source>
</reference>
<organism evidence="2 3">
    <name type="scientific">Enterobacter cancerogenus</name>
    <dbReference type="NCBI Taxonomy" id="69218"/>
    <lineage>
        <taxon>Bacteria</taxon>
        <taxon>Pseudomonadati</taxon>
        <taxon>Pseudomonadota</taxon>
        <taxon>Gammaproteobacteria</taxon>
        <taxon>Enterobacterales</taxon>
        <taxon>Enterobacteriaceae</taxon>
        <taxon>Enterobacter</taxon>
        <taxon>Enterobacter cloacae complex</taxon>
    </lineage>
</organism>
<accession>A0A484XQ85</accession>
<evidence type="ECO:0000313" key="2">
    <source>
        <dbReference type="EMBL" id="VFS25954.1"/>
    </source>
</evidence>
<name>A0A484XQ85_9ENTR</name>